<evidence type="ECO:0000313" key="3">
    <source>
        <dbReference type="Proteomes" id="UP000735302"/>
    </source>
</evidence>
<name>A0AAV4CVM2_9GAST</name>
<evidence type="ECO:0000256" key="1">
    <source>
        <dbReference type="SAM" id="MobiDB-lite"/>
    </source>
</evidence>
<accession>A0AAV4CVM2</accession>
<proteinExistence type="predicted"/>
<protein>
    <submittedName>
        <fullName evidence="2">Uncharacterized protein</fullName>
    </submittedName>
</protein>
<gene>
    <name evidence="2" type="ORF">PoB_006244900</name>
</gene>
<comment type="caution">
    <text evidence="2">The sequence shown here is derived from an EMBL/GenBank/DDBJ whole genome shotgun (WGS) entry which is preliminary data.</text>
</comment>
<organism evidence="2 3">
    <name type="scientific">Plakobranchus ocellatus</name>
    <dbReference type="NCBI Taxonomy" id="259542"/>
    <lineage>
        <taxon>Eukaryota</taxon>
        <taxon>Metazoa</taxon>
        <taxon>Spiralia</taxon>
        <taxon>Lophotrochozoa</taxon>
        <taxon>Mollusca</taxon>
        <taxon>Gastropoda</taxon>
        <taxon>Heterobranchia</taxon>
        <taxon>Euthyneura</taxon>
        <taxon>Panpulmonata</taxon>
        <taxon>Sacoglossa</taxon>
        <taxon>Placobranchoidea</taxon>
        <taxon>Plakobranchidae</taxon>
        <taxon>Plakobranchus</taxon>
    </lineage>
</organism>
<sequence>MVVVVVMIEEEEEEDEEEEKGEKEVEMEELEEEEEEEELGSFSTNCFLHFYHSKATQSHIQQGILLRVSCHQCPGVTAS</sequence>
<evidence type="ECO:0000313" key="2">
    <source>
        <dbReference type="EMBL" id="GFO35944.1"/>
    </source>
</evidence>
<dbReference type="EMBL" id="BLXT01007028">
    <property type="protein sequence ID" value="GFO35944.1"/>
    <property type="molecule type" value="Genomic_DNA"/>
</dbReference>
<feature type="region of interest" description="Disordered" evidence="1">
    <location>
        <begin position="8"/>
        <end position="39"/>
    </location>
</feature>
<dbReference type="Proteomes" id="UP000735302">
    <property type="component" value="Unassembled WGS sequence"/>
</dbReference>
<reference evidence="2 3" key="1">
    <citation type="journal article" date="2021" name="Elife">
        <title>Chloroplast acquisition without the gene transfer in kleptoplastic sea slugs, Plakobranchus ocellatus.</title>
        <authorList>
            <person name="Maeda T."/>
            <person name="Takahashi S."/>
            <person name="Yoshida T."/>
            <person name="Shimamura S."/>
            <person name="Takaki Y."/>
            <person name="Nagai Y."/>
            <person name="Toyoda A."/>
            <person name="Suzuki Y."/>
            <person name="Arimoto A."/>
            <person name="Ishii H."/>
            <person name="Satoh N."/>
            <person name="Nishiyama T."/>
            <person name="Hasebe M."/>
            <person name="Maruyama T."/>
            <person name="Minagawa J."/>
            <person name="Obokata J."/>
            <person name="Shigenobu S."/>
        </authorList>
    </citation>
    <scope>NUCLEOTIDE SEQUENCE [LARGE SCALE GENOMIC DNA]</scope>
</reference>
<dbReference type="AlphaFoldDB" id="A0AAV4CVM2"/>
<keyword evidence="3" id="KW-1185">Reference proteome</keyword>